<protein>
    <submittedName>
        <fullName evidence="3">Glycogen phosphorylase</fullName>
        <ecNumber evidence="3">2.4.1.1</ecNumber>
    </submittedName>
</protein>
<comment type="similarity">
    <text evidence="1">Belongs to the glycogen phosphorylase family.</text>
</comment>
<dbReference type="NCBIfam" id="TIGR02094">
    <property type="entry name" value="more_P_ylases"/>
    <property type="match status" value="1"/>
</dbReference>
<dbReference type="GO" id="GO:0030170">
    <property type="term" value="F:pyridoxal phosphate binding"/>
    <property type="evidence" value="ECO:0007669"/>
    <property type="project" value="InterPro"/>
</dbReference>
<dbReference type="InterPro" id="IPR011834">
    <property type="entry name" value="Agluc_phsphrylas"/>
</dbReference>
<dbReference type="PANTHER" id="PTHR42655">
    <property type="entry name" value="GLYCOGEN PHOSPHORYLASE"/>
    <property type="match status" value="1"/>
</dbReference>
<dbReference type="AlphaFoldDB" id="A0A5E6MBQ8"/>
<gene>
    <name evidence="3" type="primary">PYG</name>
    <name evidence="3" type="synonym">glgP</name>
    <name evidence="3" type="ORF">MAMT_00508</name>
</gene>
<keyword evidence="3" id="KW-0808">Transferase</keyword>
<evidence type="ECO:0000256" key="1">
    <source>
        <dbReference type="ARBA" id="ARBA00006047"/>
    </source>
</evidence>
<evidence type="ECO:0000313" key="4">
    <source>
        <dbReference type="Proteomes" id="UP000334923"/>
    </source>
</evidence>
<dbReference type="OrthoDB" id="9760804at2"/>
<dbReference type="EC" id="2.4.1.1" evidence="3"/>
<dbReference type="PANTHER" id="PTHR42655:SF1">
    <property type="entry name" value="GLYCOGEN PHOSPHORYLASE"/>
    <property type="match status" value="1"/>
</dbReference>
<dbReference type="EMBL" id="CABFVA020000016">
    <property type="protein sequence ID" value="VVM05210.1"/>
    <property type="molecule type" value="Genomic_DNA"/>
</dbReference>
<evidence type="ECO:0000256" key="2">
    <source>
        <dbReference type="PIRSR" id="PIRSR000460-1"/>
    </source>
</evidence>
<feature type="modified residue" description="N6-(pyridoxal phosphate)lysine" evidence="2">
    <location>
        <position position="485"/>
    </location>
</feature>
<keyword evidence="2" id="KW-0663">Pyridoxal phosphate</keyword>
<dbReference type="SUPFAM" id="SSF53756">
    <property type="entry name" value="UDP-Glycosyltransferase/glycogen phosphorylase"/>
    <property type="match status" value="1"/>
</dbReference>
<dbReference type="Pfam" id="PF00343">
    <property type="entry name" value="Phosphorylase"/>
    <property type="match status" value="1"/>
</dbReference>
<sequence>MMPPNPDKPPAPIADPLREKLSAKVAYFSMEMAVDEEIPTYSGGLGVLAADTLRAAAGSLLPMVGVTLLYRRGYFFQRFDAQGWQREEAVAWSPENVLCELSERVSVVLEGRTVQVRAWLFWIRDAGEGRVPILFLDTGLPENSEWDRALSEFLYGGDNRYRLCQEVILGIGGVRMLRKLGFERLELFHMNEGHSSLLTLELLEEEAKRAGRTEPTSEDIEAVRRMCAFTTHTPVSAGHDRFPLDMVKKVIRLPAIADGAYKGRFCCDGEINLTHLAFEFSHYINGVAKRHSEVSRVLFYPATIDSITNGIHLPYWASRPMQDLFDRHIPGWRADAFSVRYAIAAPLEEVQQAHEQSKAQLIQYVNRETNAGMNPDVLTIGFARRATAYKRPELILTDIERLKRISGVKGPLQLIFAGKAHPQDEEGKRAIQRIMQSRIRLLPEVRMIYLAEYDLALARLLVAGVDLWLNTPQPPLEASGTSGMKAAINGVPNFSVLDGWWIEGCIEGVTGWSIGPDHYQRKEGSDVQRDARDLYDKLEDVIVPLFYGDSEGYTRVMRQAIALNGSFFNAQRMLQQYVLKAYFA</sequence>
<reference evidence="3 4" key="1">
    <citation type="submission" date="2019-09" db="EMBL/GenBank/DDBJ databases">
        <authorList>
            <person name="Cremers G."/>
        </authorList>
    </citation>
    <scope>NUCLEOTIDE SEQUENCE [LARGE SCALE GENOMIC DNA]</scope>
    <source>
        <strain evidence="3">4A</strain>
    </source>
</reference>
<dbReference type="RefSeq" id="WP_142659368.1">
    <property type="nucleotide sequence ID" value="NZ_CABFVA020000016.1"/>
</dbReference>
<evidence type="ECO:0000313" key="3">
    <source>
        <dbReference type="EMBL" id="VVM05210.1"/>
    </source>
</evidence>
<accession>A0A5E6MBQ8</accession>
<dbReference type="InterPro" id="IPR052182">
    <property type="entry name" value="Glycogen/Maltodextrin_Phosph"/>
</dbReference>
<dbReference type="Proteomes" id="UP000334923">
    <property type="component" value="Unassembled WGS sequence"/>
</dbReference>
<name>A0A5E6MBQ8_9BACT</name>
<dbReference type="GO" id="GO:0008184">
    <property type="term" value="F:glycogen phosphorylase activity"/>
    <property type="evidence" value="ECO:0007669"/>
    <property type="project" value="InterPro"/>
</dbReference>
<dbReference type="PIRSF" id="PIRSF000460">
    <property type="entry name" value="Pprylas_GlgP"/>
    <property type="match status" value="1"/>
</dbReference>
<dbReference type="InterPro" id="IPR000811">
    <property type="entry name" value="Glyco_trans_35"/>
</dbReference>
<dbReference type="GO" id="GO:0005975">
    <property type="term" value="P:carbohydrate metabolic process"/>
    <property type="evidence" value="ECO:0007669"/>
    <property type="project" value="InterPro"/>
</dbReference>
<keyword evidence="3" id="KW-0328">Glycosyltransferase</keyword>
<organism evidence="3 4">
    <name type="scientific">Methylacidimicrobium tartarophylax</name>
    <dbReference type="NCBI Taxonomy" id="1041768"/>
    <lineage>
        <taxon>Bacteria</taxon>
        <taxon>Pseudomonadati</taxon>
        <taxon>Verrucomicrobiota</taxon>
        <taxon>Methylacidimicrobium</taxon>
    </lineage>
</organism>
<proteinExistence type="inferred from homology"/>
<keyword evidence="4" id="KW-1185">Reference proteome</keyword>
<dbReference type="Gene3D" id="3.40.50.2000">
    <property type="entry name" value="Glycogen Phosphorylase B"/>
    <property type="match status" value="3"/>
</dbReference>